<evidence type="ECO:0000259" key="1">
    <source>
        <dbReference type="Pfam" id="PF12680"/>
    </source>
</evidence>
<accession>A0A372JJJ6</accession>
<dbReference type="SUPFAM" id="SSF54427">
    <property type="entry name" value="NTF2-like"/>
    <property type="match status" value="1"/>
</dbReference>
<dbReference type="Pfam" id="PF12680">
    <property type="entry name" value="SnoaL_2"/>
    <property type="match status" value="1"/>
</dbReference>
<dbReference type="EMBL" id="QURH01000313">
    <property type="protein sequence ID" value="RFU40024.1"/>
    <property type="molecule type" value="Genomic_DNA"/>
</dbReference>
<feature type="domain" description="SnoaL-like" evidence="1">
    <location>
        <begin position="3"/>
        <end position="112"/>
    </location>
</feature>
<gene>
    <name evidence="2" type="ORF">DZF91_19375</name>
</gene>
<protein>
    <recommendedName>
        <fullName evidence="1">SnoaL-like domain-containing protein</fullName>
    </recommendedName>
</protein>
<organism evidence="2 3">
    <name type="scientific">Actinomadura logoneensis</name>
    <dbReference type="NCBI Taxonomy" id="2293572"/>
    <lineage>
        <taxon>Bacteria</taxon>
        <taxon>Bacillati</taxon>
        <taxon>Actinomycetota</taxon>
        <taxon>Actinomycetes</taxon>
        <taxon>Streptosporangiales</taxon>
        <taxon>Thermomonosporaceae</taxon>
        <taxon>Actinomadura</taxon>
    </lineage>
</organism>
<proteinExistence type="predicted"/>
<name>A0A372JJJ6_9ACTN</name>
<dbReference type="Gene3D" id="3.10.450.50">
    <property type="match status" value="1"/>
</dbReference>
<dbReference type="AlphaFoldDB" id="A0A372JJJ6"/>
<reference evidence="2 3" key="1">
    <citation type="submission" date="2018-08" db="EMBL/GenBank/DDBJ databases">
        <title>Actinomadura jelena sp. nov., a novel Actinomycete isolated from soil in Chad.</title>
        <authorList>
            <person name="Shi L."/>
        </authorList>
    </citation>
    <scope>NUCLEOTIDE SEQUENCE [LARGE SCALE GENOMIC DNA]</scope>
    <source>
        <strain evidence="2 3">NEAU-G17</strain>
    </source>
</reference>
<comment type="caution">
    <text evidence="2">The sequence shown here is derived from an EMBL/GenBank/DDBJ whole genome shotgun (WGS) entry which is preliminary data.</text>
</comment>
<dbReference type="Proteomes" id="UP000261811">
    <property type="component" value="Unassembled WGS sequence"/>
</dbReference>
<dbReference type="InterPro" id="IPR037401">
    <property type="entry name" value="SnoaL-like"/>
</dbReference>
<keyword evidence="3" id="KW-1185">Reference proteome</keyword>
<dbReference type="OrthoDB" id="3681559at2"/>
<dbReference type="InterPro" id="IPR032710">
    <property type="entry name" value="NTF2-like_dom_sf"/>
</dbReference>
<sequence>MARYQRASIDKALDDMLDLYAEDALHEFPFSRPDIPSRLRGRGEIRAFLEANWRDSPLRYESYDDVVIRETTDPDVIVVEQSAVGTSSATGRAFALPNIVVMTVRDGRIVHYKDYVNILAASEALGMPLAP</sequence>
<evidence type="ECO:0000313" key="2">
    <source>
        <dbReference type="EMBL" id="RFU40024.1"/>
    </source>
</evidence>
<evidence type="ECO:0000313" key="3">
    <source>
        <dbReference type="Proteomes" id="UP000261811"/>
    </source>
</evidence>